<sequence length="512" mass="54785">MKGLTLISLFTINALAHPSGLWWGTDTCYPSPENTDNKCLEPQKAGFDWSELANGDNWTFEGFNFVGFSPRNTCGSSGGKCIVGKLSRDDNYMLGVDAVDAPFSVSSFHLSTSRKTDVLINYKMADGSSCRQMALGTPKGRDIYNHQCGGATSVKFMLPEESKFGECDLNIHEINFDCSDGPKTPDFPRPSPSSSILSSHFIRPSTTITSIPSPTSYYYVEPTTDTWKTVETIAVECGSDAFPCISHSTESINSAYTLSTSSPSHPGSVSTFTHTFSAATSNEPSSHPAPPSCPNLVPKCINTWLAIPHCTSNSDAACFCPSSEFTERVESCIKAWGSSQHEISSALSYFAGICAPYVPNNPAIIEIVPPSTTSTSTTRSTGYPSHTTSTGYRGETDLVTSTPKVPETTVIWSSTTMVCPNVGFTTFTHGKTTSVALVATSSLPPSPSSTSHVVTTTSSSTTMAPCKTHHTFTSRPVPKETAAVDFTGSGSRVTMGDYCLYSAMLLVSILVY</sequence>
<evidence type="ECO:0000256" key="9">
    <source>
        <dbReference type="SAM" id="MobiDB-lite"/>
    </source>
</evidence>
<dbReference type="GeneID" id="81381603"/>
<evidence type="ECO:0000256" key="5">
    <source>
        <dbReference type="ARBA" id="ARBA00022622"/>
    </source>
</evidence>
<keyword evidence="13" id="KW-1185">Reference proteome</keyword>
<comment type="similarity">
    <text evidence="3">Belongs to the RBT5 family.</text>
</comment>
<evidence type="ECO:0000256" key="2">
    <source>
        <dbReference type="ARBA" id="ARBA00004613"/>
    </source>
</evidence>
<organism evidence="12 13">
    <name type="scientific">Penicillium citrinum</name>
    <dbReference type="NCBI Taxonomy" id="5077"/>
    <lineage>
        <taxon>Eukaryota</taxon>
        <taxon>Fungi</taxon>
        <taxon>Dikarya</taxon>
        <taxon>Ascomycota</taxon>
        <taxon>Pezizomycotina</taxon>
        <taxon>Eurotiomycetes</taxon>
        <taxon>Eurotiomycetidae</taxon>
        <taxon>Eurotiales</taxon>
        <taxon>Aspergillaceae</taxon>
        <taxon>Penicillium</taxon>
    </lineage>
</organism>
<dbReference type="InterPro" id="IPR008427">
    <property type="entry name" value="Extracellular_membr_CFEM_dom"/>
</dbReference>
<evidence type="ECO:0000256" key="10">
    <source>
        <dbReference type="SAM" id="SignalP"/>
    </source>
</evidence>
<reference evidence="12" key="1">
    <citation type="submission" date="2022-11" db="EMBL/GenBank/DDBJ databases">
        <authorList>
            <person name="Petersen C."/>
        </authorList>
    </citation>
    <scope>NUCLEOTIDE SEQUENCE</scope>
    <source>
        <strain evidence="12">IBT 23319</strain>
    </source>
</reference>
<evidence type="ECO:0000256" key="6">
    <source>
        <dbReference type="ARBA" id="ARBA00022729"/>
    </source>
</evidence>
<keyword evidence="5" id="KW-0336">GPI-anchor</keyword>
<keyword evidence="6 10" id="KW-0732">Signal</keyword>
<evidence type="ECO:0000313" key="12">
    <source>
        <dbReference type="EMBL" id="KAJ5234348.1"/>
    </source>
</evidence>
<keyword evidence="7" id="KW-1015">Disulfide bond</keyword>
<feature type="domain" description="CFEM" evidence="11">
    <location>
        <begin position="291"/>
        <end position="355"/>
    </location>
</feature>
<keyword evidence="5" id="KW-0325">Glycoprotein</keyword>
<feature type="compositionally biased region" description="Low complexity" evidence="9">
    <location>
        <begin position="371"/>
        <end position="381"/>
    </location>
</feature>
<dbReference type="EMBL" id="JAPQKT010000003">
    <property type="protein sequence ID" value="KAJ5234348.1"/>
    <property type="molecule type" value="Genomic_DNA"/>
</dbReference>
<evidence type="ECO:0000256" key="4">
    <source>
        <dbReference type="ARBA" id="ARBA00022525"/>
    </source>
</evidence>
<dbReference type="RefSeq" id="XP_056501848.1">
    <property type="nucleotide sequence ID" value="XM_056642436.1"/>
</dbReference>
<comment type="subcellular location">
    <subcellularLocation>
        <location evidence="1">Membrane</location>
        <topology evidence="1">Lipid-anchor</topology>
        <topology evidence="1">GPI-anchor</topology>
    </subcellularLocation>
    <subcellularLocation>
        <location evidence="2">Secreted</location>
    </subcellularLocation>
</comment>
<name>A0A9W9P2V0_PENCI</name>
<keyword evidence="4" id="KW-0964">Secreted</keyword>
<evidence type="ECO:0000313" key="13">
    <source>
        <dbReference type="Proteomes" id="UP001147733"/>
    </source>
</evidence>
<dbReference type="AlphaFoldDB" id="A0A9W9P2V0"/>
<feature type="compositionally biased region" description="Low complexity" evidence="9">
    <location>
        <begin position="446"/>
        <end position="462"/>
    </location>
</feature>
<accession>A0A9W9P2V0</accession>
<feature type="compositionally biased region" description="Polar residues" evidence="9">
    <location>
        <begin position="382"/>
        <end position="391"/>
    </location>
</feature>
<feature type="signal peptide" evidence="10">
    <location>
        <begin position="1"/>
        <end position="16"/>
    </location>
</feature>
<comment type="caution">
    <text evidence="12">The sequence shown here is derived from an EMBL/GenBank/DDBJ whole genome shotgun (WGS) entry which is preliminary data.</text>
</comment>
<keyword evidence="8" id="KW-0449">Lipoprotein</keyword>
<evidence type="ECO:0000256" key="8">
    <source>
        <dbReference type="ARBA" id="ARBA00023288"/>
    </source>
</evidence>
<keyword evidence="5" id="KW-0472">Membrane</keyword>
<dbReference type="Pfam" id="PF05730">
    <property type="entry name" value="CFEM"/>
    <property type="match status" value="1"/>
</dbReference>
<dbReference type="OrthoDB" id="5431405at2759"/>
<reference evidence="12" key="2">
    <citation type="journal article" date="2023" name="IMA Fungus">
        <title>Comparative genomic study of the Penicillium genus elucidates a diverse pangenome and 15 lateral gene transfer events.</title>
        <authorList>
            <person name="Petersen C."/>
            <person name="Sorensen T."/>
            <person name="Nielsen M.R."/>
            <person name="Sondergaard T.E."/>
            <person name="Sorensen J.L."/>
            <person name="Fitzpatrick D.A."/>
            <person name="Frisvad J.C."/>
            <person name="Nielsen K.L."/>
        </authorList>
    </citation>
    <scope>NUCLEOTIDE SEQUENCE</scope>
    <source>
        <strain evidence="12">IBT 23319</strain>
    </source>
</reference>
<gene>
    <name evidence="12" type="ORF">N7469_003516</name>
</gene>
<evidence type="ECO:0000256" key="1">
    <source>
        <dbReference type="ARBA" id="ARBA00004589"/>
    </source>
</evidence>
<feature type="chain" id="PRO_5040724340" description="CFEM domain-containing protein" evidence="10">
    <location>
        <begin position="17"/>
        <end position="512"/>
    </location>
</feature>
<proteinExistence type="inferred from homology"/>
<evidence type="ECO:0000256" key="3">
    <source>
        <dbReference type="ARBA" id="ARBA00010031"/>
    </source>
</evidence>
<evidence type="ECO:0000259" key="11">
    <source>
        <dbReference type="Pfam" id="PF05730"/>
    </source>
</evidence>
<feature type="region of interest" description="Disordered" evidence="9">
    <location>
        <begin position="370"/>
        <end position="400"/>
    </location>
</feature>
<dbReference type="GO" id="GO:0098552">
    <property type="term" value="C:side of membrane"/>
    <property type="evidence" value="ECO:0007669"/>
    <property type="project" value="UniProtKB-KW"/>
</dbReference>
<feature type="region of interest" description="Disordered" evidence="9">
    <location>
        <begin position="446"/>
        <end position="472"/>
    </location>
</feature>
<dbReference type="GO" id="GO:0005576">
    <property type="term" value="C:extracellular region"/>
    <property type="evidence" value="ECO:0007669"/>
    <property type="project" value="UniProtKB-SubCell"/>
</dbReference>
<evidence type="ECO:0000256" key="7">
    <source>
        <dbReference type="ARBA" id="ARBA00023157"/>
    </source>
</evidence>
<protein>
    <recommendedName>
        <fullName evidence="11">CFEM domain-containing protein</fullName>
    </recommendedName>
</protein>
<dbReference type="Proteomes" id="UP001147733">
    <property type="component" value="Unassembled WGS sequence"/>
</dbReference>